<evidence type="ECO:0000256" key="1">
    <source>
        <dbReference type="SAM" id="SignalP"/>
    </source>
</evidence>
<proteinExistence type="predicted"/>
<sequence>MRIAAALHSFLLAVLLAASGGSALADEAGWAALAKPGAIVLFRHATAPGVGDPADMQIGVCATQRNLDERGRAESRRLGQLFRERGVRVQSVLHSQWCRTRDTARLAFEGIAPVREEPIFNSFFSRPGDVDRQTIAARALLKEWKGPGVLVVVTHQVNITQLTGEVPSSADGLVVRVPAGAGPLEVVGRVAP</sequence>
<name>A0A844B9X3_9BURK</name>
<reference evidence="2 3" key="1">
    <citation type="submission" date="2019-11" db="EMBL/GenBank/DDBJ databases">
        <title>Caenimonas koreensis gen. nov., sp. nov., isolated from activated sludge.</title>
        <authorList>
            <person name="Seung H.R."/>
        </authorList>
    </citation>
    <scope>NUCLEOTIDE SEQUENCE [LARGE SCALE GENOMIC DNA]</scope>
    <source>
        <strain evidence="2 3">EMB320</strain>
    </source>
</reference>
<dbReference type="OrthoDB" id="8685508at2"/>
<protein>
    <submittedName>
        <fullName evidence="2">Histidine phosphatase family protein</fullName>
    </submittedName>
</protein>
<evidence type="ECO:0000313" key="2">
    <source>
        <dbReference type="EMBL" id="MRD47331.1"/>
    </source>
</evidence>
<dbReference type="Gene3D" id="3.40.50.1240">
    <property type="entry name" value="Phosphoglycerate mutase-like"/>
    <property type="match status" value="1"/>
</dbReference>
<feature type="chain" id="PRO_5032596131" evidence="1">
    <location>
        <begin position="26"/>
        <end position="192"/>
    </location>
</feature>
<keyword evidence="1" id="KW-0732">Signal</keyword>
<accession>A0A844B9X3</accession>
<evidence type="ECO:0000313" key="3">
    <source>
        <dbReference type="Proteomes" id="UP000487350"/>
    </source>
</evidence>
<dbReference type="InterPro" id="IPR013078">
    <property type="entry name" value="His_Pase_superF_clade-1"/>
</dbReference>
<dbReference type="AlphaFoldDB" id="A0A844B9X3"/>
<keyword evidence="3" id="KW-1185">Reference proteome</keyword>
<dbReference type="EMBL" id="WJBU01000007">
    <property type="protein sequence ID" value="MRD47331.1"/>
    <property type="molecule type" value="Genomic_DNA"/>
</dbReference>
<dbReference type="Pfam" id="PF00300">
    <property type="entry name" value="His_Phos_1"/>
    <property type="match status" value="1"/>
</dbReference>
<dbReference type="SUPFAM" id="SSF53254">
    <property type="entry name" value="Phosphoglycerate mutase-like"/>
    <property type="match status" value="1"/>
</dbReference>
<dbReference type="CDD" id="cd07040">
    <property type="entry name" value="HP"/>
    <property type="match status" value="1"/>
</dbReference>
<dbReference type="Proteomes" id="UP000487350">
    <property type="component" value="Unassembled WGS sequence"/>
</dbReference>
<dbReference type="InterPro" id="IPR029033">
    <property type="entry name" value="His_PPase_superfam"/>
</dbReference>
<feature type="signal peptide" evidence="1">
    <location>
        <begin position="1"/>
        <end position="25"/>
    </location>
</feature>
<comment type="caution">
    <text evidence="2">The sequence shown here is derived from an EMBL/GenBank/DDBJ whole genome shotgun (WGS) entry which is preliminary data.</text>
</comment>
<organism evidence="2 3">
    <name type="scientific">Caenimonas koreensis DSM 17982</name>
    <dbReference type="NCBI Taxonomy" id="1121255"/>
    <lineage>
        <taxon>Bacteria</taxon>
        <taxon>Pseudomonadati</taxon>
        <taxon>Pseudomonadota</taxon>
        <taxon>Betaproteobacteria</taxon>
        <taxon>Burkholderiales</taxon>
        <taxon>Comamonadaceae</taxon>
        <taxon>Caenimonas</taxon>
    </lineage>
</organism>
<gene>
    <name evidence="2" type="ORF">GHT07_08565</name>
</gene>